<sequence length="351" mass="37045">MRKLIWLVVILTLGYAGYWFVGAHKIKAGAQDMLAQAQQEGWGDAKGVSLAGFPSRFDLTFQQPQLFGSDGAWTWSAPYAQVFALGYAPNKIIAYLPSDQKIALGSEAYTLSLADMRSSVTVGYSSALPLENAVTVITSPVLTPQMGSAPSLSADQLRLAVSREDKAQGALPDPNDKGQLVMPGATYRLGAEAVNLMLPTALVDKLAPKSGLGDTIARLHFDALAGLRDPITRAAADQGLPGLMTLALSDLSLSWGGNDLSASGNLRIDASGYPEGTLQIRSATWRKWISIAQGVGLIGKDEVNVITGVATMLAAKDPQDALEVPLIFQNGQMSLGPIPLGAAPQFPQQQG</sequence>
<dbReference type="Proteomes" id="UP001557465">
    <property type="component" value="Unassembled WGS sequence"/>
</dbReference>
<dbReference type="InterPro" id="IPR018666">
    <property type="entry name" value="DUF2125"/>
</dbReference>
<name>A0ABV3TM85_9RHOB</name>
<keyword evidence="2" id="KW-1185">Reference proteome</keyword>
<evidence type="ECO:0000313" key="1">
    <source>
        <dbReference type="EMBL" id="MEX1662647.1"/>
    </source>
</evidence>
<gene>
    <name evidence="1" type="ORF">AB4874_13460</name>
</gene>
<dbReference type="RefSeq" id="WP_368392363.1">
    <property type="nucleotide sequence ID" value="NZ_JBFRYC010000008.1"/>
</dbReference>
<dbReference type="EMBL" id="JBFRYC010000008">
    <property type="protein sequence ID" value="MEX1662647.1"/>
    <property type="molecule type" value="Genomic_DNA"/>
</dbReference>
<reference evidence="1 2" key="1">
    <citation type="journal article" date="2011" name="Int. J. Syst. Evol. Microbiol.">
        <title>Zhongshania antarctica gen. nov., sp. nov. and Zhongshania guokunii sp. nov., gammaproteobacteria respectively isolated from coastal attached (fast) ice and surface seawater of the Antarctic.</title>
        <authorList>
            <person name="Li H.J."/>
            <person name="Zhang X.Y."/>
            <person name="Chen C.X."/>
            <person name="Zhang Y.J."/>
            <person name="Gao Z.M."/>
            <person name="Yu Y."/>
            <person name="Chen X.L."/>
            <person name="Chen B."/>
            <person name="Zhang Y.Z."/>
        </authorList>
    </citation>
    <scope>NUCLEOTIDE SEQUENCE [LARGE SCALE GENOMIC DNA]</scope>
    <source>
        <strain evidence="1 2">15-R06ZXC-3</strain>
    </source>
</reference>
<accession>A0ABV3TM85</accession>
<organism evidence="1 2">
    <name type="scientific">Thioclava arctica</name>
    <dbReference type="NCBI Taxonomy" id="3238301"/>
    <lineage>
        <taxon>Bacteria</taxon>
        <taxon>Pseudomonadati</taxon>
        <taxon>Pseudomonadota</taxon>
        <taxon>Alphaproteobacteria</taxon>
        <taxon>Rhodobacterales</taxon>
        <taxon>Paracoccaceae</taxon>
        <taxon>Thioclava</taxon>
    </lineage>
</organism>
<comment type="caution">
    <text evidence="1">The sequence shown here is derived from an EMBL/GenBank/DDBJ whole genome shotgun (WGS) entry which is preliminary data.</text>
</comment>
<proteinExistence type="predicted"/>
<evidence type="ECO:0000313" key="2">
    <source>
        <dbReference type="Proteomes" id="UP001557465"/>
    </source>
</evidence>
<protein>
    <submittedName>
        <fullName evidence="1">DUF2125 domain-containing protein</fullName>
    </submittedName>
</protein>
<dbReference type="Pfam" id="PF09898">
    <property type="entry name" value="DUF2125"/>
    <property type="match status" value="1"/>
</dbReference>